<dbReference type="AlphaFoldDB" id="A0A4Y1WS57"/>
<accession>A0A4Y1WS57</accession>
<evidence type="ECO:0000313" key="3">
    <source>
        <dbReference type="Proteomes" id="UP000318946"/>
    </source>
</evidence>
<keyword evidence="1" id="KW-0175">Coiled coil</keyword>
<proteinExistence type="predicted"/>
<dbReference type="EMBL" id="AP019735">
    <property type="protein sequence ID" value="BBL02888.1"/>
    <property type="molecule type" value="Genomic_DNA"/>
</dbReference>
<keyword evidence="3" id="KW-1185">Reference proteome</keyword>
<dbReference type="OrthoDB" id="597123at2"/>
<organism evidence="2 3">
    <name type="scientific">Alistipes communis</name>
    <dbReference type="NCBI Taxonomy" id="2585118"/>
    <lineage>
        <taxon>Bacteria</taxon>
        <taxon>Pseudomonadati</taxon>
        <taxon>Bacteroidota</taxon>
        <taxon>Bacteroidia</taxon>
        <taxon>Bacteroidales</taxon>
        <taxon>Rikenellaceae</taxon>
        <taxon>Alistipes</taxon>
    </lineage>
</organism>
<evidence type="ECO:0000256" key="1">
    <source>
        <dbReference type="SAM" id="Coils"/>
    </source>
</evidence>
<evidence type="ECO:0000313" key="2">
    <source>
        <dbReference type="EMBL" id="BBL02888.1"/>
    </source>
</evidence>
<gene>
    <name evidence="2" type="ORF">A5CBH24_02010</name>
</gene>
<protein>
    <recommendedName>
        <fullName evidence="4">Lipoprotein</fullName>
    </recommendedName>
</protein>
<evidence type="ECO:0008006" key="4">
    <source>
        <dbReference type="Google" id="ProtNLM"/>
    </source>
</evidence>
<dbReference type="Proteomes" id="UP000318946">
    <property type="component" value="Chromosome"/>
</dbReference>
<sequence>MKHICLPILCAACAFVSCVSRRVAEQTVVQRDSLEAVVRAKDSLIEVVFADINAVTENLARIRTRENLVALARNDEGVRRPIEEIDADIAAIDRLLQENRQKIAALQRSSAQLRKADLRIEGLEKMIRDLDAQLTAKEGEIGRLRGELSQMEARMETLAEEAAARSTEVKHLSGEKAQLEDRLNTVYYIVGAEKALRDSGIVSKQGFIGRTLTVGDTGDHDLFIRADARTLTEILVEQKKATVVTPHPADSYELITNADKVVYKLVITDPERFWSSSKVLVVSYRK</sequence>
<dbReference type="KEGG" id="acou:A5CBH24_02010"/>
<dbReference type="RefSeq" id="WP_141413526.1">
    <property type="nucleotide sequence ID" value="NZ_CATWUC010000009.1"/>
</dbReference>
<dbReference type="Gene3D" id="1.10.287.1490">
    <property type="match status" value="1"/>
</dbReference>
<reference evidence="3" key="1">
    <citation type="submission" date="2019-06" db="EMBL/GenBank/DDBJ databases">
        <title>Alistipes onderdonkii subsp. vulgaris subsp. nov., Alistipes dispar sp. nov. and Alistipes communis sp. nov., isolated from human faeces, and creation of Alistipes onderdonkii subsp. onderdonkii subsp. nov.</title>
        <authorList>
            <person name="Sakamoto M."/>
            <person name="Ikeyama N."/>
            <person name="Ogata Y."/>
            <person name="Suda W."/>
            <person name="Iino T."/>
            <person name="Hattori M."/>
            <person name="Ohkuma M."/>
        </authorList>
    </citation>
    <scope>NUCLEOTIDE SEQUENCE [LARGE SCALE GENOMIC DNA]</scope>
    <source>
        <strain evidence="3">5CBH24</strain>
    </source>
</reference>
<feature type="coiled-coil region" evidence="1">
    <location>
        <begin position="96"/>
        <end position="168"/>
    </location>
</feature>
<name>A0A4Y1WS57_9BACT</name>
<dbReference type="PROSITE" id="PS51257">
    <property type="entry name" value="PROKAR_LIPOPROTEIN"/>
    <property type="match status" value="1"/>
</dbReference>